<accession>A0A2K1QZS7</accession>
<keyword evidence="2" id="KW-1185">Reference proteome</keyword>
<gene>
    <name evidence="1" type="ORF">CAC42_5997</name>
</gene>
<dbReference type="InParanoid" id="A0A2K1QZS7"/>
<dbReference type="AlphaFoldDB" id="A0A2K1QZS7"/>
<evidence type="ECO:0000313" key="1">
    <source>
        <dbReference type="EMBL" id="PNS20547.1"/>
    </source>
</evidence>
<protein>
    <submittedName>
        <fullName evidence="1">Uncharacterized protein</fullName>
    </submittedName>
</protein>
<evidence type="ECO:0000313" key="2">
    <source>
        <dbReference type="Proteomes" id="UP000243797"/>
    </source>
</evidence>
<dbReference type="Proteomes" id="UP000243797">
    <property type="component" value="Unassembled WGS sequence"/>
</dbReference>
<name>A0A2K1QZS7_9PEZI</name>
<reference evidence="1 2" key="1">
    <citation type="submission" date="2017-06" db="EMBL/GenBank/DDBJ databases">
        <title>Draft genome sequence of a variant of Elsinoe murrayae.</title>
        <authorList>
            <person name="Cheng Q."/>
        </authorList>
    </citation>
    <scope>NUCLEOTIDE SEQUENCE [LARGE SCALE GENOMIC DNA]</scope>
    <source>
        <strain evidence="1 2">CQ-2017a</strain>
    </source>
</reference>
<proteinExistence type="predicted"/>
<sequence>MSRAFANDERSSLTRFPEYDMDFIIPQCYTSGTWSYDFDDPESAPKLPPRREADHQYIISILNKVIRDLDMGTLQLQFRLNSHRKNYIPEDMERTIRHLAIIQEQLCEYTESHIISARQDASIDSKTCDKMMDVIKLGFPGGISLRRQIHARIWRDDARRRHIASALSGPALDITNGTDTTTAQPYAFDGVPVGGVLVDRVAARSISPFWIEQSEGPTVVTSAEAGIVKWKREVADNVTTFYAGLQERRRSKSIINEASGSGYAILKKASSFVRYLHVDKCKHMLPGAQGVLLGTEFSHPYPRLARAV</sequence>
<dbReference type="EMBL" id="NKHZ01000025">
    <property type="protein sequence ID" value="PNS20547.1"/>
    <property type="molecule type" value="Genomic_DNA"/>
</dbReference>
<organism evidence="1 2">
    <name type="scientific">Sphaceloma murrayae</name>
    <dbReference type="NCBI Taxonomy" id="2082308"/>
    <lineage>
        <taxon>Eukaryota</taxon>
        <taxon>Fungi</taxon>
        <taxon>Dikarya</taxon>
        <taxon>Ascomycota</taxon>
        <taxon>Pezizomycotina</taxon>
        <taxon>Dothideomycetes</taxon>
        <taxon>Dothideomycetidae</taxon>
        <taxon>Myriangiales</taxon>
        <taxon>Elsinoaceae</taxon>
        <taxon>Sphaceloma</taxon>
    </lineage>
</organism>
<comment type="caution">
    <text evidence="1">The sequence shown here is derived from an EMBL/GenBank/DDBJ whole genome shotgun (WGS) entry which is preliminary data.</text>
</comment>